<dbReference type="EMBL" id="QLNT01000001">
    <property type="protein sequence ID" value="KAF3077452.1"/>
    <property type="molecule type" value="Genomic_DNA"/>
</dbReference>
<proteinExistence type="predicted"/>
<name>A0A9P4XRZ1_9HYPO</name>
<accession>A0A9P4XRZ1</accession>
<comment type="caution">
    <text evidence="1">The sequence shown here is derived from an EMBL/GenBank/DDBJ whole genome shotgun (WGS) entry which is preliminary data.</text>
</comment>
<evidence type="ECO:0000313" key="2">
    <source>
        <dbReference type="Proteomes" id="UP000801864"/>
    </source>
</evidence>
<evidence type="ECO:0000313" key="1">
    <source>
        <dbReference type="EMBL" id="KAF3077452.1"/>
    </source>
</evidence>
<organism evidence="1 2">
    <name type="scientific">Trichoderma lentiforme</name>
    <dbReference type="NCBI Taxonomy" id="1567552"/>
    <lineage>
        <taxon>Eukaryota</taxon>
        <taxon>Fungi</taxon>
        <taxon>Dikarya</taxon>
        <taxon>Ascomycota</taxon>
        <taxon>Pezizomycotina</taxon>
        <taxon>Sordariomycetes</taxon>
        <taxon>Hypocreomycetidae</taxon>
        <taxon>Hypocreales</taxon>
        <taxon>Hypocreaceae</taxon>
        <taxon>Trichoderma</taxon>
    </lineage>
</organism>
<reference evidence="1 2" key="1">
    <citation type="submission" date="2018-06" db="EMBL/GenBank/DDBJ databases">
        <title>Genome analysis of cellulolytic fungus Trichoderma lentiforme CFAM-422.</title>
        <authorList>
            <person name="Steindorff A.S."/>
            <person name="Formighieri E.F."/>
            <person name="Midorikawa G.E.O."/>
            <person name="Tamietti M.S."/>
            <person name="Ramos E.Z."/>
            <person name="Silva A.S."/>
            <person name="Bon E.P.S."/>
            <person name="Mendes T.D."/>
            <person name="Damaso M.C.T."/>
            <person name="Favaro L.C.L."/>
        </authorList>
    </citation>
    <scope>NUCLEOTIDE SEQUENCE [LARGE SCALE GENOMIC DNA]</scope>
    <source>
        <strain evidence="1 2">CFAM-422</strain>
    </source>
</reference>
<keyword evidence="2" id="KW-1185">Reference proteome</keyword>
<dbReference type="AlphaFoldDB" id="A0A9P4XRZ1"/>
<dbReference type="Proteomes" id="UP000801864">
    <property type="component" value="Unassembled WGS sequence"/>
</dbReference>
<gene>
    <name evidence="1" type="ORF">CFAM422_000318</name>
</gene>
<sequence length="102" mass="11082">MAKRKQKDRAVVDTFQPPIPTVGTCVVVLAPFATIDAQSASAGLGASWDIQERSFSPRFAARRDHGSARVALWEPACSCWYDAPHRTAPHCIEPASRTTVST</sequence>
<protein>
    <submittedName>
        <fullName evidence="1">Uncharacterized protein</fullName>
    </submittedName>
</protein>